<evidence type="ECO:0008006" key="5">
    <source>
        <dbReference type="Google" id="ProtNLM"/>
    </source>
</evidence>
<comment type="caution">
    <text evidence="3">The sequence shown here is derived from an EMBL/GenBank/DDBJ whole genome shotgun (WGS) entry which is preliminary data.</text>
</comment>
<feature type="region of interest" description="Disordered" evidence="1">
    <location>
        <begin position="171"/>
        <end position="203"/>
    </location>
</feature>
<proteinExistence type="predicted"/>
<evidence type="ECO:0000313" key="3">
    <source>
        <dbReference type="EMBL" id="GAA3568590.1"/>
    </source>
</evidence>
<feature type="transmembrane region" description="Helical" evidence="2">
    <location>
        <begin position="123"/>
        <end position="143"/>
    </location>
</feature>
<sequence>MTPARVGPRPLHGPGRAARVALLGGGSLLLATAAHLSGGGTLPGPGVLGFAVFVLGLVAVLLTRRRVRLPVLMAALVPQQVALHVLFDTAAAAAGGCTPVQAAHHAMTVLTCMPSHGMGPMGYAWPMFVGHAVATLGTAWLLARGEAWCWRLADRVVRAAHVSPAARPSIRRARRLDTPAPTRVPLLRPHRPRLTRGPPLSFA</sequence>
<dbReference type="Proteomes" id="UP001500767">
    <property type="component" value="Unassembled WGS sequence"/>
</dbReference>
<dbReference type="EMBL" id="BAAAYR010000003">
    <property type="protein sequence ID" value="GAA3568590.1"/>
    <property type="molecule type" value="Genomic_DNA"/>
</dbReference>
<evidence type="ECO:0000256" key="1">
    <source>
        <dbReference type="SAM" id="MobiDB-lite"/>
    </source>
</evidence>
<evidence type="ECO:0000313" key="4">
    <source>
        <dbReference type="Proteomes" id="UP001500767"/>
    </source>
</evidence>
<keyword evidence="4" id="KW-1185">Reference proteome</keyword>
<keyword evidence="2" id="KW-1133">Transmembrane helix</keyword>
<protein>
    <recommendedName>
        <fullName evidence="5">MFS transporter</fullName>
    </recommendedName>
</protein>
<dbReference type="RefSeq" id="WP_204910282.1">
    <property type="nucleotide sequence ID" value="NZ_BAAAYR010000003.1"/>
</dbReference>
<organism evidence="3 4">
    <name type="scientific">Microlunatus spumicola</name>
    <dbReference type="NCBI Taxonomy" id="81499"/>
    <lineage>
        <taxon>Bacteria</taxon>
        <taxon>Bacillati</taxon>
        <taxon>Actinomycetota</taxon>
        <taxon>Actinomycetes</taxon>
        <taxon>Propionibacteriales</taxon>
        <taxon>Propionibacteriaceae</taxon>
        <taxon>Microlunatus</taxon>
    </lineage>
</organism>
<name>A0ABP6XMT5_9ACTN</name>
<gene>
    <name evidence="3" type="ORF">GCM10022197_26080</name>
</gene>
<feature type="transmembrane region" description="Helical" evidence="2">
    <location>
        <begin position="44"/>
        <end position="62"/>
    </location>
</feature>
<keyword evidence="2" id="KW-0472">Membrane</keyword>
<keyword evidence="2" id="KW-0812">Transmembrane</keyword>
<reference evidence="4" key="1">
    <citation type="journal article" date="2019" name="Int. J. Syst. Evol. Microbiol.">
        <title>The Global Catalogue of Microorganisms (GCM) 10K type strain sequencing project: providing services to taxonomists for standard genome sequencing and annotation.</title>
        <authorList>
            <consortium name="The Broad Institute Genomics Platform"/>
            <consortium name="The Broad Institute Genome Sequencing Center for Infectious Disease"/>
            <person name="Wu L."/>
            <person name="Ma J."/>
        </authorList>
    </citation>
    <scope>NUCLEOTIDE SEQUENCE [LARGE SCALE GENOMIC DNA]</scope>
    <source>
        <strain evidence="4">JCM 16540</strain>
    </source>
</reference>
<evidence type="ECO:0000256" key="2">
    <source>
        <dbReference type="SAM" id="Phobius"/>
    </source>
</evidence>
<accession>A0ABP6XMT5</accession>
<feature type="transmembrane region" description="Helical" evidence="2">
    <location>
        <begin position="20"/>
        <end position="38"/>
    </location>
</feature>